<dbReference type="NCBIfam" id="NF033559">
    <property type="entry name" value="transpos_IS1634"/>
    <property type="match status" value="1"/>
</dbReference>
<sequence>MVASQPVNITYRYSRDHRPDLKQFILDLICSGDGDVPLFLKVASGNESDQKVFAQIAIDYKKQIDFDTLMIADSALYSAANLALMKKLKWLCRVPLIVLAAKQLLSSLKDLEFVRSETDGYSYAVKTSNYAGVEPERLIVESQVCKQADLRQLSKRVSKSLTTAKKKLQKLLFVRICVSSRCN</sequence>
<dbReference type="PANTHER" id="PTHR34614:SF2">
    <property type="entry name" value="TRANSPOSASE IS4-LIKE DOMAIN-CONTAINING PROTEIN"/>
    <property type="match status" value="1"/>
</dbReference>
<accession>A0A8J6XH79</accession>
<reference evidence="1" key="1">
    <citation type="submission" date="2020-09" db="EMBL/GenBank/DDBJ databases">
        <title>Iningainema tapete sp. nov. (Scytonemataceae, Cyanobacteria) from greenhouses in central Florida (USA) produces two types of nodularin with biosynthetic potential for microcystin-LR and anabaenopeptins.</title>
        <authorList>
            <person name="Berthold D.E."/>
            <person name="Lefler F.W."/>
            <person name="Huang I.-S."/>
            <person name="Abdulla H."/>
            <person name="Zimba P.V."/>
            <person name="Laughinghouse H.D. IV."/>
        </authorList>
    </citation>
    <scope>NUCLEOTIDE SEQUENCE</scope>
    <source>
        <strain evidence="1">BLCCT55</strain>
    </source>
</reference>
<evidence type="ECO:0000313" key="2">
    <source>
        <dbReference type="Proteomes" id="UP000629098"/>
    </source>
</evidence>
<organism evidence="1 2">
    <name type="scientific">Iningainema tapete BLCC-T55</name>
    <dbReference type="NCBI Taxonomy" id="2748662"/>
    <lineage>
        <taxon>Bacteria</taxon>
        <taxon>Bacillati</taxon>
        <taxon>Cyanobacteriota</taxon>
        <taxon>Cyanophyceae</taxon>
        <taxon>Nostocales</taxon>
        <taxon>Scytonemataceae</taxon>
        <taxon>Iningainema tapete</taxon>
    </lineage>
</organism>
<dbReference type="PANTHER" id="PTHR34614">
    <property type="match status" value="1"/>
</dbReference>
<keyword evidence="2" id="KW-1185">Reference proteome</keyword>
<proteinExistence type="predicted"/>
<evidence type="ECO:0000313" key="1">
    <source>
        <dbReference type="EMBL" id="MBD2772091.1"/>
    </source>
</evidence>
<dbReference type="Proteomes" id="UP000629098">
    <property type="component" value="Unassembled WGS sequence"/>
</dbReference>
<gene>
    <name evidence="1" type="ORF">ICL16_08335</name>
</gene>
<dbReference type="AlphaFoldDB" id="A0A8J6XH79"/>
<protein>
    <submittedName>
        <fullName evidence="1">IS1634 family transposase</fullName>
    </submittedName>
</protein>
<comment type="caution">
    <text evidence="1">The sequence shown here is derived from an EMBL/GenBank/DDBJ whole genome shotgun (WGS) entry which is preliminary data.</text>
</comment>
<dbReference type="EMBL" id="JACXAE010000034">
    <property type="protein sequence ID" value="MBD2772091.1"/>
    <property type="molecule type" value="Genomic_DNA"/>
</dbReference>
<name>A0A8J6XH79_9CYAN</name>
<dbReference type="InterPro" id="IPR047654">
    <property type="entry name" value="IS1634_transpos"/>
</dbReference>